<sequence>MNMEVKGIIKKILIYGGLFICVSLAVGIAIEGMIVYLMAGMNGETVPFFSWSYFAEADTYKYGFGLTLAAILLYQVFSNQNSKKAKRMLKGKAKGVESVLENSRFMTDKERNEIFPGYGFAQSAEKKKDGVPVRAVYDKKKGLQVNLASPMHALIIGSTGSGKTTTFINPMIQILGASDAGSSMIMTDPKGELFQLHSGFLKERGYQVMVLDLRDTYESYRWNPLGDIYDRYQLYIEAGKGIYIRNDAPENSGLELQDDLEKFGEEWYEYQGQGYADRRELITVVKIKKQKIYDELYEDLNDLVGVLCPIESKDDPVWEKGARSIVMATLLAMLEDSENPELGMTKDKFNFYNLNKAMSNSENNFEELKNYFAGRPMTSRCVTLSRQVLSAADSTLSSYMSIAFDKLNMFNDEGLCALTSNTDIDPNCFADEKTALFLKIPDEKDTRHGLASMFILCIYKALIKKASAREDLSLPRNVYFILDEFGNMPQINKFDKMITVGRSRKIWFNMVVQSYAQLNNVYGDTVANIIKSNCGMKMFIGSNDIETCKEFSELCGNMTVTTASVSNGGQDKDISVSSQLQTRPLIYPSELQKLNNKQSTGNSIIVTFGNYPLKTQFTPSYQCPLYKIGAMDLTEARRNVFFGDEVYYDLGERNRSVLNTEEGREKEA</sequence>
<dbReference type="PANTHER" id="PTHR37937:SF1">
    <property type="entry name" value="CONJUGATIVE TRANSFER: DNA TRANSPORT"/>
    <property type="match status" value="1"/>
</dbReference>
<evidence type="ECO:0000256" key="1">
    <source>
        <dbReference type="ARBA" id="ARBA00004651"/>
    </source>
</evidence>
<keyword evidence="5 7" id="KW-1133">Transmembrane helix</keyword>
<dbReference type="Pfam" id="PF02534">
    <property type="entry name" value="T4SS-DNA_transf"/>
    <property type="match status" value="1"/>
</dbReference>
<evidence type="ECO:0000256" key="3">
    <source>
        <dbReference type="ARBA" id="ARBA00022475"/>
    </source>
</evidence>
<dbReference type="InterPro" id="IPR027417">
    <property type="entry name" value="P-loop_NTPase"/>
</dbReference>
<dbReference type="AlphaFoldDB" id="A0AA37JL66"/>
<dbReference type="Proteomes" id="UP001055091">
    <property type="component" value="Unassembled WGS sequence"/>
</dbReference>
<evidence type="ECO:0000256" key="6">
    <source>
        <dbReference type="ARBA" id="ARBA00023136"/>
    </source>
</evidence>
<dbReference type="SUPFAM" id="SSF52540">
    <property type="entry name" value="P-loop containing nucleoside triphosphate hydrolases"/>
    <property type="match status" value="1"/>
</dbReference>
<dbReference type="GO" id="GO:0005886">
    <property type="term" value="C:plasma membrane"/>
    <property type="evidence" value="ECO:0007669"/>
    <property type="project" value="UniProtKB-SubCell"/>
</dbReference>
<dbReference type="EMBL" id="BQNJ01000002">
    <property type="protein sequence ID" value="GKH03244.1"/>
    <property type="molecule type" value="Genomic_DNA"/>
</dbReference>
<comment type="similarity">
    <text evidence="2">Belongs to the VirD4/TraG family.</text>
</comment>
<evidence type="ECO:0000256" key="7">
    <source>
        <dbReference type="SAM" id="Phobius"/>
    </source>
</evidence>
<comment type="subcellular location">
    <subcellularLocation>
        <location evidence="1">Cell membrane</location>
        <topology evidence="1">Multi-pass membrane protein</topology>
    </subcellularLocation>
</comment>
<proteinExistence type="inferred from homology"/>
<keyword evidence="6 7" id="KW-0472">Membrane</keyword>
<evidence type="ECO:0000313" key="9">
    <source>
        <dbReference type="Proteomes" id="UP001055091"/>
    </source>
</evidence>
<organism evidence="8 9">
    <name type="scientific">Hungatella hathewayi</name>
    <dbReference type="NCBI Taxonomy" id="154046"/>
    <lineage>
        <taxon>Bacteria</taxon>
        <taxon>Bacillati</taxon>
        <taxon>Bacillota</taxon>
        <taxon>Clostridia</taxon>
        <taxon>Lachnospirales</taxon>
        <taxon>Lachnospiraceae</taxon>
        <taxon>Hungatella</taxon>
    </lineage>
</organism>
<dbReference type="Gene3D" id="3.40.50.300">
    <property type="entry name" value="P-loop containing nucleotide triphosphate hydrolases"/>
    <property type="match status" value="2"/>
</dbReference>
<evidence type="ECO:0000256" key="2">
    <source>
        <dbReference type="ARBA" id="ARBA00008806"/>
    </source>
</evidence>
<name>A0AA37JL66_9FIRM</name>
<accession>A0AA37JL66</accession>
<evidence type="ECO:0000256" key="4">
    <source>
        <dbReference type="ARBA" id="ARBA00022692"/>
    </source>
</evidence>
<evidence type="ECO:0000256" key="5">
    <source>
        <dbReference type="ARBA" id="ARBA00022989"/>
    </source>
</evidence>
<keyword evidence="4 7" id="KW-0812">Transmembrane</keyword>
<dbReference type="CDD" id="cd01127">
    <property type="entry name" value="TrwB_TraG_TraD_VirD4"/>
    <property type="match status" value="2"/>
</dbReference>
<evidence type="ECO:0008006" key="10">
    <source>
        <dbReference type="Google" id="ProtNLM"/>
    </source>
</evidence>
<protein>
    <recommendedName>
        <fullName evidence="10">Type IV secretory system conjugative DNA transfer family protein</fullName>
    </recommendedName>
</protein>
<evidence type="ECO:0000313" key="8">
    <source>
        <dbReference type="EMBL" id="GKH03244.1"/>
    </source>
</evidence>
<dbReference type="PANTHER" id="PTHR37937">
    <property type="entry name" value="CONJUGATIVE TRANSFER: DNA TRANSPORT"/>
    <property type="match status" value="1"/>
</dbReference>
<comment type="caution">
    <text evidence="8">The sequence shown here is derived from an EMBL/GenBank/DDBJ whole genome shotgun (WGS) entry which is preliminary data.</text>
</comment>
<gene>
    <name evidence="8" type="ORF">CE91St55_52250</name>
</gene>
<dbReference type="InterPro" id="IPR051539">
    <property type="entry name" value="T4SS-coupling_protein"/>
</dbReference>
<reference evidence="8" key="1">
    <citation type="submission" date="2022-01" db="EMBL/GenBank/DDBJ databases">
        <title>Novel bile acid biosynthetic pathways are enriched in the microbiome of centenarians.</title>
        <authorList>
            <person name="Sato Y."/>
            <person name="Atarashi K."/>
            <person name="Plichta R.D."/>
            <person name="Arai Y."/>
            <person name="Sasajima S."/>
            <person name="Kearney M.S."/>
            <person name="Suda W."/>
            <person name="Takeshita K."/>
            <person name="Sasaki T."/>
            <person name="Okamoto S."/>
            <person name="Skelly N.A."/>
            <person name="Okamura Y."/>
            <person name="Vlamakis H."/>
            <person name="Li Y."/>
            <person name="Tanoue T."/>
            <person name="Takei H."/>
            <person name="Nittono H."/>
            <person name="Narushima S."/>
            <person name="Irie J."/>
            <person name="Itoh H."/>
            <person name="Moriya K."/>
            <person name="Sugiura Y."/>
            <person name="Suematsu M."/>
            <person name="Moritoki N."/>
            <person name="Shibata S."/>
            <person name="Littman R.D."/>
            <person name="Fischbach A.M."/>
            <person name="Uwamino Y."/>
            <person name="Inoue T."/>
            <person name="Honda A."/>
            <person name="Hattori M."/>
            <person name="Murai T."/>
            <person name="Xavier J.R."/>
            <person name="Hirose N."/>
            <person name="Honda K."/>
        </authorList>
    </citation>
    <scope>NUCLEOTIDE SEQUENCE</scope>
    <source>
        <strain evidence="8">CE91-St55</strain>
    </source>
</reference>
<feature type="transmembrane region" description="Helical" evidence="7">
    <location>
        <begin position="12"/>
        <end position="39"/>
    </location>
</feature>
<dbReference type="InterPro" id="IPR003688">
    <property type="entry name" value="TraG/VirD4"/>
</dbReference>
<keyword evidence="3" id="KW-1003">Cell membrane</keyword>